<keyword evidence="1" id="KW-0479">Metal-binding</keyword>
<keyword evidence="3" id="KW-1133">Transmembrane helix</keyword>
<organism evidence="6 7">
    <name type="scientific">Orbilia brochopaga</name>
    <dbReference type="NCBI Taxonomy" id="3140254"/>
    <lineage>
        <taxon>Eukaryota</taxon>
        <taxon>Fungi</taxon>
        <taxon>Dikarya</taxon>
        <taxon>Ascomycota</taxon>
        <taxon>Pezizomycotina</taxon>
        <taxon>Orbiliomycetes</taxon>
        <taxon>Orbiliales</taxon>
        <taxon>Orbiliaceae</taxon>
        <taxon>Orbilia</taxon>
    </lineage>
</organism>
<dbReference type="Gene3D" id="2.60.40.420">
    <property type="entry name" value="Cupredoxins - blue copper proteins"/>
    <property type="match status" value="1"/>
</dbReference>
<name>A0AAV9VB99_9PEZI</name>
<dbReference type="Proteomes" id="UP001375240">
    <property type="component" value="Unassembled WGS sequence"/>
</dbReference>
<keyword evidence="4" id="KW-0732">Signal</keyword>
<dbReference type="EMBL" id="JAVHNQ010000002">
    <property type="protein sequence ID" value="KAK6354841.1"/>
    <property type="molecule type" value="Genomic_DNA"/>
</dbReference>
<dbReference type="AlphaFoldDB" id="A0AAV9VB99"/>
<evidence type="ECO:0000313" key="6">
    <source>
        <dbReference type="EMBL" id="KAK6354841.1"/>
    </source>
</evidence>
<dbReference type="Pfam" id="PF00127">
    <property type="entry name" value="Copper-bind"/>
    <property type="match status" value="1"/>
</dbReference>
<dbReference type="InterPro" id="IPR052953">
    <property type="entry name" value="Ser-rich/MCO-related"/>
</dbReference>
<evidence type="ECO:0000256" key="3">
    <source>
        <dbReference type="SAM" id="Phobius"/>
    </source>
</evidence>
<dbReference type="PANTHER" id="PTHR34883">
    <property type="entry name" value="SERINE-RICH PROTEIN, PUTATIVE-RELATED-RELATED"/>
    <property type="match status" value="1"/>
</dbReference>
<evidence type="ECO:0000313" key="7">
    <source>
        <dbReference type="Proteomes" id="UP001375240"/>
    </source>
</evidence>
<feature type="signal peptide" evidence="4">
    <location>
        <begin position="1"/>
        <end position="16"/>
    </location>
</feature>
<feature type="chain" id="PRO_5043373294" description="Blue (type 1) copper domain-containing protein" evidence="4">
    <location>
        <begin position="17"/>
        <end position="266"/>
    </location>
</feature>
<dbReference type="CDD" id="cd00920">
    <property type="entry name" value="Cupredoxin"/>
    <property type="match status" value="1"/>
</dbReference>
<sequence length="266" mass="25780">MRSIIILTALTAAASAASHTVYINGLTFSVDSLTADVGDTVTWVFAGGNHTVTQSSFAEPCNPLADGFNSGWTGENSESFTITVSTPDPIYYMCAAPGHCKAGMVGIINPPSTGNTLAAFKDAAASADQTSFPGDAFGGIISVQGGAVSTAPGYAAGAAPVATPTGAPFLNSTASNSTGPVEAASVTSVPATLVLGNATVLTVAGPASTGAGGNASATIAVIGPSITGNFTGTLPPPPPAINAAVSLAVGFMTAAICVLGATALLA</sequence>
<dbReference type="InterPro" id="IPR008972">
    <property type="entry name" value="Cupredoxin"/>
</dbReference>
<feature type="domain" description="Blue (type 1) copper" evidence="5">
    <location>
        <begin position="20"/>
        <end position="108"/>
    </location>
</feature>
<keyword evidence="3" id="KW-0812">Transmembrane</keyword>
<accession>A0AAV9VB99</accession>
<dbReference type="InterPro" id="IPR000923">
    <property type="entry name" value="BlueCu_1"/>
</dbReference>
<dbReference type="GO" id="GO:0005507">
    <property type="term" value="F:copper ion binding"/>
    <property type="evidence" value="ECO:0007669"/>
    <property type="project" value="InterPro"/>
</dbReference>
<proteinExistence type="predicted"/>
<dbReference type="SUPFAM" id="SSF49503">
    <property type="entry name" value="Cupredoxins"/>
    <property type="match status" value="1"/>
</dbReference>
<dbReference type="PANTHER" id="PTHR34883:SF15">
    <property type="entry name" value="EXTRACELLULAR SERINE-RICH PROTEIN"/>
    <property type="match status" value="1"/>
</dbReference>
<dbReference type="GO" id="GO:0009055">
    <property type="term" value="F:electron transfer activity"/>
    <property type="evidence" value="ECO:0007669"/>
    <property type="project" value="InterPro"/>
</dbReference>
<evidence type="ECO:0000256" key="1">
    <source>
        <dbReference type="ARBA" id="ARBA00022723"/>
    </source>
</evidence>
<keyword evidence="3" id="KW-0472">Membrane</keyword>
<feature type="transmembrane region" description="Helical" evidence="3">
    <location>
        <begin position="243"/>
        <end position="265"/>
    </location>
</feature>
<evidence type="ECO:0000256" key="2">
    <source>
        <dbReference type="ARBA" id="ARBA00023008"/>
    </source>
</evidence>
<keyword evidence="7" id="KW-1185">Reference proteome</keyword>
<keyword evidence="2" id="KW-0186">Copper</keyword>
<reference evidence="6 7" key="1">
    <citation type="submission" date="2019-10" db="EMBL/GenBank/DDBJ databases">
        <authorList>
            <person name="Palmer J.M."/>
        </authorList>
    </citation>
    <scope>NUCLEOTIDE SEQUENCE [LARGE SCALE GENOMIC DNA]</scope>
    <source>
        <strain evidence="6 7">TWF696</strain>
    </source>
</reference>
<gene>
    <name evidence="6" type="ORF">TWF696_003973</name>
</gene>
<protein>
    <recommendedName>
        <fullName evidence="5">Blue (type 1) copper domain-containing protein</fullName>
    </recommendedName>
</protein>
<evidence type="ECO:0000256" key="4">
    <source>
        <dbReference type="SAM" id="SignalP"/>
    </source>
</evidence>
<comment type="caution">
    <text evidence="6">The sequence shown here is derived from an EMBL/GenBank/DDBJ whole genome shotgun (WGS) entry which is preliminary data.</text>
</comment>
<evidence type="ECO:0000259" key="5">
    <source>
        <dbReference type="Pfam" id="PF00127"/>
    </source>
</evidence>